<keyword evidence="2" id="KW-1133">Transmembrane helix</keyword>
<dbReference type="Proteomes" id="UP000322530">
    <property type="component" value="Unassembled WGS sequence"/>
</dbReference>
<protein>
    <recommendedName>
        <fullName evidence="3">Band 7 domain-containing protein</fullName>
    </recommendedName>
</protein>
<dbReference type="AlphaFoldDB" id="A0A5A5T7X1"/>
<feature type="transmembrane region" description="Helical" evidence="2">
    <location>
        <begin position="55"/>
        <end position="75"/>
    </location>
</feature>
<keyword evidence="2" id="KW-0812">Transmembrane</keyword>
<keyword evidence="2" id="KW-0472">Membrane</keyword>
<comment type="caution">
    <text evidence="4">The sequence shown here is derived from an EMBL/GenBank/DDBJ whole genome shotgun (WGS) entry which is preliminary data.</text>
</comment>
<dbReference type="SMART" id="SM00244">
    <property type="entry name" value="PHB"/>
    <property type="match status" value="1"/>
</dbReference>
<feature type="domain" description="Band 7" evidence="3">
    <location>
        <begin position="159"/>
        <end position="346"/>
    </location>
</feature>
<proteinExistence type="predicted"/>
<evidence type="ECO:0000256" key="2">
    <source>
        <dbReference type="SAM" id="Phobius"/>
    </source>
</evidence>
<evidence type="ECO:0000313" key="5">
    <source>
        <dbReference type="Proteomes" id="UP000322530"/>
    </source>
</evidence>
<dbReference type="Pfam" id="PF01145">
    <property type="entry name" value="Band_7"/>
    <property type="match status" value="1"/>
</dbReference>
<sequence length="494" mass="54390">MVQYQDDQADFEDDYAGALPPHGGDTSNARAGGFSSTTARTASSAVEALKNVSQYITSIAIPLVLGGLTCLIVLPQIASGHAVFPAIAFWPILLVILGGTLAQGLIVYYTGADHAQWILGTLGGFCFFLLLICFTLFNPLVGVVTLLALVALGVVLMRRYLHPVPEGMVDIVFSFKKYARTLYPGFNILLPWEEVKAQLSVVEVEWISPIQIVQISRDEDVMLRGVVTYQLLPEDAYLAITQVLDWQTSLRDLFQTILQSIPTVFQPDDFLIWPDGRHSSSFQPGDDDFTAGFERRKQIENFLFEQLRDRAALWGVQISWVSIRDIEIAPHGSFKIESVESSTTMATSTPAMTSAWAKPEPVAARSTQSVAHTTLPDERSTYQPAMQAQSITPPAEVNPHLSEAVLASAYQEVQNGKITDPMTIRNIAARFEAVAQNPELAQTVSFDPARAALNLYEQARQNEQEYPQGIYRDETQPELVIQRPGDESLPAAGS</sequence>
<dbReference type="Gene3D" id="3.30.479.30">
    <property type="entry name" value="Band 7 domain"/>
    <property type="match status" value="1"/>
</dbReference>
<name>A0A5A5T7X1_9CHLR</name>
<evidence type="ECO:0000313" key="4">
    <source>
        <dbReference type="EMBL" id="GCF07492.1"/>
    </source>
</evidence>
<dbReference type="InterPro" id="IPR036013">
    <property type="entry name" value="Band_7/SPFH_dom_sf"/>
</dbReference>
<feature type="region of interest" description="Disordered" evidence="1">
    <location>
        <begin position="464"/>
        <end position="494"/>
    </location>
</feature>
<feature type="transmembrane region" description="Helical" evidence="2">
    <location>
        <begin position="87"/>
        <end position="110"/>
    </location>
</feature>
<feature type="transmembrane region" description="Helical" evidence="2">
    <location>
        <begin position="117"/>
        <end position="137"/>
    </location>
</feature>
<keyword evidence="5" id="KW-1185">Reference proteome</keyword>
<evidence type="ECO:0000259" key="3">
    <source>
        <dbReference type="SMART" id="SM00244"/>
    </source>
</evidence>
<accession>A0A5A5T7X1</accession>
<dbReference type="EMBL" id="BIXY01000010">
    <property type="protein sequence ID" value="GCF07492.1"/>
    <property type="molecule type" value="Genomic_DNA"/>
</dbReference>
<organism evidence="4 5">
    <name type="scientific">Dictyobacter arantiisoli</name>
    <dbReference type="NCBI Taxonomy" id="2014874"/>
    <lineage>
        <taxon>Bacteria</taxon>
        <taxon>Bacillati</taxon>
        <taxon>Chloroflexota</taxon>
        <taxon>Ktedonobacteria</taxon>
        <taxon>Ktedonobacterales</taxon>
        <taxon>Dictyobacteraceae</taxon>
        <taxon>Dictyobacter</taxon>
    </lineage>
</organism>
<gene>
    <name evidence="4" type="ORF">KDI_10560</name>
</gene>
<reference evidence="4 5" key="1">
    <citation type="submission" date="2019-01" db="EMBL/GenBank/DDBJ databases">
        <title>Draft genome sequence of Dictyobacter sp. Uno17.</title>
        <authorList>
            <person name="Wang C.M."/>
            <person name="Zheng Y."/>
            <person name="Sakai Y."/>
            <person name="Abe K."/>
            <person name="Yokota A."/>
            <person name="Yabe S."/>
        </authorList>
    </citation>
    <scope>NUCLEOTIDE SEQUENCE [LARGE SCALE GENOMIC DNA]</scope>
    <source>
        <strain evidence="4 5">Uno17</strain>
    </source>
</reference>
<evidence type="ECO:0000256" key="1">
    <source>
        <dbReference type="SAM" id="MobiDB-lite"/>
    </source>
</evidence>
<dbReference type="InterPro" id="IPR001107">
    <property type="entry name" value="Band_7"/>
</dbReference>